<dbReference type="AlphaFoldDB" id="A0A6J6T194"/>
<keyword evidence="5 7" id="KW-1133">Transmembrane helix</keyword>
<feature type="transmembrane region" description="Helical" evidence="7">
    <location>
        <begin position="240"/>
        <end position="267"/>
    </location>
</feature>
<dbReference type="PROSITE" id="PS51257">
    <property type="entry name" value="PROKAR_LIPOPROTEIN"/>
    <property type="match status" value="1"/>
</dbReference>
<evidence type="ECO:0000256" key="5">
    <source>
        <dbReference type="ARBA" id="ARBA00022989"/>
    </source>
</evidence>
<comment type="subcellular location">
    <subcellularLocation>
        <location evidence="1">Membrane</location>
        <topology evidence="1">Multi-pass membrane protein</topology>
    </subcellularLocation>
</comment>
<keyword evidence="6 7" id="KW-0472">Membrane</keyword>
<dbReference type="PROSITE" id="PS50929">
    <property type="entry name" value="ABC_TM1F"/>
    <property type="match status" value="1"/>
</dbReference>
<dbReference type="InterPro" id="IPR011527">
    <property type="entry name" value="ABC1_TM_dom"/>
</dbReference>
<evidence type="ECO:0000256" key="1">
    <source>
        <dbReference type="ARBA" id="ARBA00004141"/>
    </source>
</evidence>
<dbReference type="SUPFAM" id="SSF90123">
    <property type="entry name" value="ABC transporter transmembrane region"/>
    <property type="match status" value="1"/>
</dbReference>
<feature type="domain" description="ABC transmembrane type-1" evidence="9">
    <location>
        <begin position="19"/>
        <end position="302"/>
    </location>
</feature>
<dbReference type="Pfam" id="PF00005">
    <property type="entry name" value="ABC_tran"/>
    <property type="match status" value="1"/>
</dbReference>
<dbReference type="SUPFAM" id="SSF52540">
    <property type="entry name" value="P-loop containing nucleoside triphosphate hydrolases"/>
    <property type="match status" value="1"/>
</dbReference>
<dbReference type="InterPro" id="IPR003593">
    <property type="entry name" value="AAA+_ATPase"/>
</dbReference>
<dbReference type="InterPro" id="IPR003439">
    <property type="entry name" value="ABC_transporter-like_ATP-bd"/>
</dbReference>
<keyword evidence="4" id="KW-0067">ATP-binding</keyword>
<dbReference type="NCBIfam" id="TIGR02868">
    <property type="entry name" value="CydC"/>
    <property type="match status" value="1"/>
</dbReference>
<name>A0A6J6T194_9ZZZZ</name>
<dbReference type="SMART" id="SM00382">
    <property type="entry name" value="AAA"/>
    <property type="match status" value="1"/>
</dbReference>
<evidence type="ECO:0000256" key="3">
    <source>
        <dbReference type="ARBA" id="ARBA00022741"/>
    </source>
</evidence>
<organism evidence="10">
    <name type="scientific">freshwater metagenome</name>
    <dbReference type="NCBI Taxonomy" id="449393"/>
    <lineage>
        <taxon>unclassified sequences</taxon>
        <taxon>metagenomes</taxon>
        <taxon>ecological metagenomes</taxon>
    </lineage>
</organism>
<dbReference type="InterPro" id="IPR036640">
    <property type="entry name" value="ABC1_TM_sf"/>
</dbReference>
<dbReference type="PROSITE" id="PS50893">
    <property type="entry name" value="ABC_TRANSPORTER_2"/>
    <property type="match status" value="1"/>
</dbReference>
<dbReference type="Gene3D" id="3.40.50.300">
    <property type="entry name" value="P-loop containing nucleotide triphosphate hydrolases"/>
    <property type="match status" value="1"/>
</dbReference>
<dbReference type="InterPro" id="IPR027417">
    <property type="entry name" value="P-loop_NTPase"/>
</dbReference>
<dbReference type="GO" id="GO:0016887">
    <property type="term" value="F:ATP hydrolysis activity"/>
    <property type="evidence" value="ECO:0007669"/>
    <property type="project" value="InterPro"/>
</dbReference>
<dbReference type="GO" id="GO:0005524">
    <property type="term" value="F:ATP binding"/>
    <property type="evidence" value="ECO:0007669"/>
    <property type="project" value="UniProtKB-KW"/>
</dbReference>
<dbReference type="PANTHER" id="PTHR43394">
    <property type="entry name" value="ATP-DEPENDENT PERMEASE MDL1, MITOCHONDRIAL"/>
    <property type="match status" value="1"/>
</dbReference>
<evidence type="ECO:0000256" key="4">
    <source>
        <dbReference type="ARBA" id="ARBA00022840"/>
    </source>
</evidence>
<evidence type="ECO:0000256" key="6">
    <source>
        <dbReference type="ARBA" id="ARBA00023136"/>
    </source>
</evidence>
<feature type="domain" description="ABC transporter" evidence="8">
    <location>
        <begin position="336"/>
        <end position="570"/>
    </location>
</feature>
<reference evidence="10" key="1">
    <citation type="submission" date="2020-05" db="EMBL/GenBank/DDBJ databases">
        <authorList>
            <person name="Chiriac C."/>
            <person name="Salcher M."/>
            <person name="Ghai R."/>
            <person name="Kavagutti S V."/>
        </authorList>
    </citation>
    <scope>NUCLEOTIDE SEQUENCE</scope>
</reference>
<dbReference type="InterPro" id="IPR039421">
    <property type="entry name" value="Type_1_exporter"/>
</dbReference>
<evidence type="ECO:0000313" key="10">
    <source>
        <dbReference type="EMBL" id="CAB4740748.1"/>
    </source>
</evidence>
<gene>
    <name evidence="10" type="ORF">UFOPK2810_00317</name>
</gene>
<dbReference type="InterPro" id="IPR017871">
    <property type="entry name" value="ABC_transporter-like_CS"/>
</dbReference>
<dbReference type="GO" id="GO:0045454">
    <property type="term" value="P:cell redox homeostasis"/>
    <property type="evidence" value="ECO:0007669"/>
    <property type="project" value="InterPro"/>
</dbReference>
<feature type="transmembrane region" description="Helical" evidence="7">
    <location>
        <begin position="273"/>
        <end position="300"/>
    </location>
</feature>
<evidence type="ECO:0000256" key="2">
    <source>
        <dbReference type="ARBA" id="ARBA00022692"/>
    </source>
</evidence>
<keyword evidence="2 7" id="KW-0812">Transmembrane</keyword>
<accession>A0A6J6T194</accession>
<dbReference type="GO" id="GO:0015421">
    <property type="term" value="F:ABC-type oligopeptide transporter activity"/>
    <property type="evidence" value="ECO:0007669"/>
    <property type="project" value="TreeGrafter"/>
</dbReference>
<feature type="transmembrane region" description="Helical" evidence="7">
    <location>
        <begin position="153"/>
        <end position="177"/>
    </location>
</feature>
<evidence type="ECO:0000259" key="8">
    <source>
        <dbReference type="PROSITE" id="PS50893"/>
    </source>
</evidence>
<dbReference type="EMBL" id="CAEZYZ010000034">
    <property type="protein sequence ID" value="CAB4740748.1"/>
    <property type="molecule type" value="Genomic_DNA"/>
</dbReference>
<sequence length="604" mass="62163">MRRLGPVWAAMVGERSMLALAGLIGALATGCAVALLGTAAWLIATAAGAPPVLTLTVAAVMVRAFALGRAFLRYGERLVGHDAALRGLTDLRVHVYERLERLAPVGLAGFARGDLLTRLIADVDSALDLPLRVVLPWAQAGLVSAATVAFCAWIWPSAGLVIGCTVVAALVITPWVASSVASRAEQRTAPSKALLASAVVTALDASADLSAFGQQGSAAQRIASIDRDVTAIAERSSAALGLAGGLGVLLQGAAVTGVIVVAAPAVLDGSLSAVWLAVLALLPLALFEAMAPLPSSALAYQRLRGSAQRLVALDAMADPVVRPSSPASVPPGFTTLELRGVSARWVAGDPVALHGVDLRITAGEHVTIVGPSGAGKSTLAAVLMGFLGYEGSARLNGVELAEASGDGIRERIGMLAQRSHVFGTTIAENVMLGRQGVTDAEVWRALAAAQLDESVRRMPGGLDAEVGPLGMTLSGGESQRLALARILLDPPPLLILDEPTEHLDAATAQAIEGTIRQGTSDSTRLTITHRLRGIGADDRVVVLRDGRIEADGTCSEVAAAEGWFAGQLRLERDESEMASLIASLPVGVAVSRMHTSGAPAFRQG</sequence>
<protein>
    <submittedName>
        <fullName evidence="10">Unannotated protein</fullName>
    </submittedName>
</protein>
<evidence type="ECO:0000259" key="9">
    <source>
        <dbReference type="PROSITE" id="PS50929"/>
    </source>
</evidence>
<dbReference type="GO" id="GO:0034775">
    <property type="term" value="P:glutathione transmembrane transport"/>
    <property type="evidence" value="ECO:0007669"/>
    <property type="project" value="InterPro"/>
</dbReference>
<proteinExistence type="predicted"/>
<evidence type="ECO:0000256" key="7">
    <source>
        <dbReference type="SAM" id="Phobius"/>
    </source>
</evidence>
<dbReference type="InterPro" id="IPR014223">
    <property type="entry name" value="ABC_CydC/D"/>
</dbReference>
<dbReference type="GO" id="GO:0016020">
    <property type="term" value="C:membrane"/>
    <property type="evidence" value="ECO:0007669"/>
    <property type="project" value="UniProtKB-SubCell"/>
</dbReference>
<dbReference type="PROSITE" id="PS00211">
    <property type="entry name" value="ABC_TRANSPORTER_1"/>
    <property type="match status" value="1"/>
</dbReference>
<dbReference type="PANTHER" id="PTHR43394:SF1">
    <property type="entry name" value="ATP-BINDING CASSETTE SUB-FAMILY B MEMBER 10, MITOCHONDRIAL"/>
    <property type="match status" value="1"/>
</dbReference>
<keyword evidence="3" id="KW-0547">Nucleotide-binding</keyword>
<dbReference type="Gene3D" id="1.20.1560.10">
    <property type="entry name" value="ABC transporter type 1, transmembrane domain"/>
    <property type="match status" value="1"/>
</dbReference>